<organism evidence="2 3">
    <name type="scientific">Jeotgalibaca porci</name>
    <dbReference type="NCBI Taxonomy" id="1868793"/>
    <lineage>
        <taxon>Bacteria</taxon>
        <taxon>Bacillati</taxon>
        <taxon>Bacillota</taxon>
        <taxon>Bacilli</taxon>
        <taxon>Lactobacillales</taxon>
        <taxon>Carnobacteriaceae</taxon>
        <taxon>Jeotgalibaca</taxon>
    </lineage>
</organism>
<dbReference type="KEGG" id="jpo:G7058_04525"/>
<dbReference type="RefSeq" id="WP_166062442.1">
    <property type="nucleotide sequence ID" value="NZ_CP049889.1"/>
</dbReference>
<dbReference type="GeneID" id="94552532"/>
<protein>
    <submittedName>
        <fullName evidence="2">Zinc-ribbon domain-containing protein</fullName>
    </submittedName>
</protein>
<reference evidence="2 3" key="1">
    <citation type="journal article" date="2017" name="Int. J. Syst. Evol. Microbiol.">
        <title>Jeotgalibaca porci sp. nov. and Jeotgalibaca arthritidis sp. nov., isolated from pigs, and emended description of the genus Jeotgalibaca.</title>
        <authorList>
            <person name="Zamora L."/>
            <person name="Perez-Sancho M."/>
            <person name="Dominguez L."/>
            <person name="Fernandez-Garayzabal J.F."/>
            <person name="Vela A.I."/>
        </authorList>
    </citation>
    <scope>NUCLEOTIDE SEQUENCE [LARGE SCALE GENOMIC DNA]</scope>
    <source>
        <strain evidence="2 3">CCUG 69148</strain>
    </source>
</reference>
<accession>A0A6G7WGQ0</accession>
<evidence type="ECO:0000259" key="1">
    <source>
        <dbReference type="Pfam" id="PF17032"/>
    </source>
</evidence>
<evidence type="ECO:0000313" key="2">
    <source>
        <dbReference type="EMBL" id="QIK51387.1"/>
    </source>
</evidence>
<keyword evidence="3" id="KW-1185">Reference proteome</keyword>
<dbReference type="AlphaFoldDB" id="A0A6G7WGQ0"/>
<feature type="domain" description="Zinc-ribbon 15" evidence="1">
    <location>
        <begin position="8"/>
        <end position="107"/>
    </location>
</feature>
<dbReference type="Pfam" id="PF17032">
    <property type="entry name" value="Zn_ribbon_15"/>
    <property type="match status" value="1"/>
</dbReference>
<sequence>MDYNQTLTCQECGHFGRFEVYVTANRFRLFFIPLFTIGKHYAVRTTCCDTLYQLTPEKGRAIEKGQSVTIAEEDLTLKELGVKATTRQCRQCGHTQAIGSNFCSNCGQPLT</sequence>
<dbReference type="EMBL" id="CP049889">
    <property type="protein sequence ID" value="QIK51387.1"/>
    <property type="molecule type" value="Genomic_DNA"/>
</dbReference>
<dbReference type="InterPro" id="IPR031493">
    <property type="entry name" value="Zinc_ribbon_15"/>
</dbReference>
<proteinExistence type="predicted"/>
<gene>
    <name evidence="2" type="ORF">G7058_04525</name>
</gene>
<evidence type="ECO:0000313" key="3">
    <source>
        <dbReference type="Proteomes" id="UP000501830"/>
    </source>
</evidence>
<name>A0A6G7WGQ0_9LACT</name>
<dbReference type="Proteomes" id="UP000501830">
    <property type="component" value="Chromosome"/>
</dbReference>